<feature type="compositionally biased region" description="Low complexity" evidence="8">
    <location>
        <begin position="312"/>
        <end position="331"/>
    </location>
</feature>
<protein>
    <submittedName>
        <fullName evidence="12">SET domain-containing protein</fullName>
    </submittedName>
</protein>
<sequence length="665" mass="73860">MAPKPRPRGRSRKQSRRVQGERRAPPIPFEPTEDEADPYGESEQEWEVSHIVDEDIDSFGVEWFEIKWRGWRGNDGKDTTWQDKAIFDEDNQHFLKKWQKTQEADLRKKACADPENIKIMDIAKEPGLFTSLAKWELEGGFAQKFKNLDQYPVDVEEILDAFNSQADILLTEENVQAKRSKPTRARSSTRISKTAAVSQRSSASSSTNNIRGQHAPTSLASSEEEHDDDDDDESRPFNLPSPIGHTAPSPTPSIIVDLTPRRPQTQSSSSQNSSRASSNRPELHKRRTIGPKSKQKFIGVELPRPSLLKAKSAPGVSSVSSSPSNRSSQSALFPSQPNSTRATPFSQSSSSSSSSFPSIIIYTLKQGVTAQWHGVTDAKQAAKVSFLNEVNYDDEPLPPGINLEFEYLEDDYIFDDGIEPPSKDFLAGCSGHRRCGDPSFCDCQVPSHVQNEAGHQIMAYDNEGLVILNSFGGTEIIVECNENCECCADCINRVAQKPRQIPIVIFKTEDHGWGVKSPQDLPAGKILGFFTGKVIQRRKAARLPTNNFSFDLDHQDDTTQANLDERFSVDASTCGNWTRFINHSCSPNCKVVSVFYDTPAESQSFLPKLAFVTKRAVPANTELTIDYEPQAQIANKNSKKGKGKIPDGAGPCLCRAENCRGYLKL</sequence>
<feature type="domain" description="Post-SET" evidence="11">
    <location>
        <begin position="648"/>
        <end position="664"/>
    </location>
</feature>
<evidence type="ECO:0000256" key="7">
    <source>
        <dbReference type="ARBA" id="ARBA00022833"/>
    </source>
</evidence>
<keyword evidence="6" id="KW-0479">Metal-binding</keyword>
<evidence type="ECO:0000259" key="9">
    <source>
        <dbReference type="PROSITE" id="PS50013"/>
    </source>
</evidence>
<feature type="compositionally biased region" description="Acidic residues" evidence="8">
    <location>
        <begin position="222"/>
        <end position="233"/>
    </location>
</feature>
<keyword evidence="2" id="KW-0158">Chromosome</keyword>
<feature type="compositionally biased region" description="Polar residues" evidence="8">
    <location>
        <begin position="207"/>
        <end position="220"/>
    </location>
</feature>
<feature type="region of interest" description="Disordered" evidence="8">
    <location>
        <begin position="1"/>
        <end position="45"/>
    </location>
</feature>
<feature type="compositionally biased region" description="Low complexity" evidence="8">
    <location>
        <begin position="195"/>
        <end position="206"/>
    </location>
</feature>
<dbReference type="PROSITE" id="PS50868">
    <property type="entry name" value="POST_SET"/>
    <property type="match status" value="1"/>
</dbReference>
<feature type="domain" description="Chromo" evidence="9">
    <location>
        <begin position="46"/>
        <end position="110"/>
    </location>
</feature>
<keyword evidence="7" id="KW-0862">Zinc</keyword>
<feature type="compositionally biased region" description="Basic residues" evidence="8">
    <location>
        <begin position="283"/>
        <end position="295"/>
    </location>
</feature>
<dbReference type="InterPro" id="IPR007728">
    <property type="entry name" value="Pre-SET_dom"/>
</dbReference>
<evidence type="ECO:0000313" key="13">
    <source>
        <dbReference type="Proteomes" id="UP000076798"/>
    </source>
</evidence>
<dbReference type="InterPro" id="IPR003616">
    <property type="entry name" value="Post-SET_dom"/>
</dbReference>
<dbReference type="GO" id="GO:0042054">
    <property type="term" value="F:histone methyltransferase activity"/>
    <property type="evidence" value="ECO:0007669"/>
    <property type="project" value="InterPro"/>
</dbReference>
<keyword evidence="13" id="KW-1185">Reference proteome</keyword>
<reference evidence="12 13" key="1">
    <citation type="journal article" date="2016" name="Mol. Biol. Evol.">
        <title>Comparative Genomics of Early-Diverging Mushroom-Forming Fungi Provides Insights into the Origins of Lignocellulose Decay Capabilities.</title>
        <authorList>
            <person name="Nagy L.G."/>
            <person name="Riley R."/>
            <person name="Tritt A."/>
            <person name="Adam C."/>
            <person name="Daum C."/>
            <person name="Floudas D."/>
            <person name="Sun H."/>
            <person name="Yadav J.S."/>
            <person name="Pangilinan J."/>
            <person name="Larsson K.H."/>
            <person name="Matsuura K."/>
            <person name="Barry K."/>
            <person name="Labutti K."/>
            <person name="Kuo R."/>
            <person name="Ohm R.A."/>
            <person name="Bhattacharya S.S."/>
            <person name="Shirouzu T."/>
            <person name="Yoshinaga Y."/>
            <person name="Martin F.M."/>
            <person name="Grigoriev I.V."/>
            <person name="Hibbett D.S."/>
        </authorList>
    </citation>
    <scope>NUCLEOTIDE SEQUENCE [LARGE SCALE GENOMIC DNA]</scope>
    <source>
        <strain evidence="12 13">HHB10207 ss-3</strain>
    </source>
</reference>
<feature type="compositionally biased region" description="Basic residues" evidence="8">
    <location>
        <begin position="1"/>
        <end position="16"/>
    </location>
</feature>
<evidence type="ECO:0000256" key="8">
    <source>
        <dbReference type="SAM" id="MobiDB-lite"/>
    </source>
</evidence>
<dbReference type="GO" id="GO:0032259">
    <property type="term" value="P:methylation"/>
    <property type="evidence" value="ECO:0007669"/>
    <property type="project" value="UniProtKB-KW"/>
</dbReference>
<keyword evidence="4" id="KW-0808">Transferase</keyword>
<dbReference type="SUPFAM" id="SSF82199">
    <property type="entry name" value="SET domain"/>
    <property type="match status" value="1"/>
</dbReference>
<dbReference type="OrthoDB" id="308383at2759"/>
<accession>A0A166F0L2</accession>
<dbReference type="EMBL" id="KV428036">
    <property type="protein sequence ID" value="KZT40149.1"/>
    <property type="molecule type" value="Genomic_DNA"/>
</dbReference>
<evidence type="ECO:0000259" key="10">
    <source>
        <dbReference type="PROSITE" id="PS50280"/>
    </source>
</evidence>
<feature type="region of interest" description="Disordered" evidence="8">
    <location>
        <begin position="176"/>
        <end position="355"/>
    </location>
</feature>
<evidence type="ECO:0000256" key="3">
    <source>
        <dbReference type="ARBA" id="ARBA00022603"/>
    </source>
</evidence>
<evidence type="ECO:0000256" key="5">
    <source>
        <dbReference type="ARBA" id="ARBA00022691"/>
    </source>
</evidence>
<dbReference type="STRING" id="1314776.A0A166F0L2"/>
<dbReference type="PANTHER" id="PTHR46223">
    <property type="entry name" value="HISTONE-LYSINE N-METHYLTRANSFERASE SUV39H"/>
    <property type="match status" value="1"/>
</dbReference>
<evidence type="ECO:0000256" key="2">
    <source>
        <dbReference type="ARBA" id="ARBA00022454"/>
    </source>
</evidence>
<dbReference type="PROSITE" id="PS50013">
    <property type="entry name" value="CHROMO_2"/>
    <property type="match status" value="1"/>
</dbReference>
<dbReference type="Proteomes" id="UP000076798">
    <property type="component" value="Unassembled WGS sequence"/>
</dbReference>
<keyword evidence="3" id="KW-0489">Methyltransferase</keyword>
<keyword evidence="5" id="KW-0949">S-adenosyl-L-methionine</keyword>
<feature type="compositionally biased region" description="Polar residues" evidence="8">
    <location>
        <begin position="332"/>
        <end position="343"/>
    </location>
</feature>
<dbReference type="AlphaFoldDB" id="A0A166F0L2"/>
<dbReference type="Gene3D" id="2.40.50.40">
    <property type="match status" value="1"/>
</dbReference>
<evidence type="ECO:0000256" key="1">
    <source>
        <dbReference type="ARBA" id="ARBA00004286"/>
    </source>
</evidence>
<dbReference type="GO" id="GO:0005694">
    <property type="term" value="C:chromosome"/>
    <property type="evidence" value="ECO:0007669"/>
    <property type="project" value="UniProtKB-SubCell"/>
</dbReference>
<dbReference type="PROSITE" id="PS50280">
    <property type="entry name" value="SET"/>
    <property type="match status" value="1"/>
</dbReference>
<feature type="domain" description="SET" evidence="10">
    <location>
        <begin position="501"/>
        <end position="628"/>
    </location>
</feature>
<evidence type="ECO:0000256" key="6">
    <source>
        <dbReference type="ARBA" id="ARBA00022723"/>
    </source>
</evidence>
<dbReference type="GO" id="GO:0008270">
    <property type="term" value="F:zinc ion binding"/>
    <property type="evidence" value="ECO:0007669"/>
    <property type="project" value="InterPro"/>
</dbReference>
<evidence type="ECO:0000313" key="12">
    <source>
        <dbReference type="EMBL" id="KZT40149.1"/>
    </source>
</evidence>
<evidence type="ECO:0000259" key="11">
    <source>
        <dbReference type="PROSITE" id="PS50868"/>
    </source>
</evidence>
<dbReference type="InterPro" id="IPR000953">
    <property type="entry name" value="Chromo/chromo_shadow_dom"/>
</dbReference>
<dbReference type="Pfam" id="PF00856">
    <property type="entry name" value="SET"/>
    <property type="match status" value="1"/>
</dbReference>
<dbReference type="PANTHER" id="PTHR46223:SF3">
    <property type="entry name" value="HISTONE-LYSINE N-METHYLTRANSFERASE SET-23"/>
    <property type="match status" value="1"/>
</dbReference>
<feature type="compositionally biased region" description="Low complexity" evidence="8">
    <location>
        <begin position="344"/>
        <end position="355"/>
    </location>
</feature>
<dbReference type="CDD" id="cd00024">
    <property type="entry name" value="CD_CSD"/>
    <property type="match status" value="1"/>
</dbReference>
<dbReference type="Gene3D" id="2.170.270.10">
    <property type="entry name" value="SET domain"/>
    <property type="match status" value="1"/>
</dbReference>
<feature type="compositionally biased region" description="Low complexity" evidence="8">
    <location>
        <begin position="261"/>
        <end position="280"/>
    </location>
</feature>
<dbReference type="Pfam" id="PF05033">
    <property type="entry name" value="Pre-SET"/>
    <property type="match status" value="1"/>
</dbReference>
<dbReference type="InterPro" id="IPR046341">
    <property type="entry name" value="SET_dom_sf"/>
</dbReference>
<name>A0A166F0L2_9AGAM</name>
<comment type="subcellular location">
    <subcellularLocation>
        <location evidence="1">Chromosome</location>
    </subcellularLocation>
</comment>
<dbReference type="SMART" id="SM00317">
    <property type="entry name" value="SET"/>
    <property type="match status" value="1"/>
</dbReference>
<dbReference type="InterPro" id="IPR001214">
    <property type="entry name" value="SET_dom"/>
</dbReference>
<feature type="compositionally biased region" description="Acidic residues" evidence="8">
    <location>
        <begin position="31"/>
        <end position="45"/>
    </location>
</feature>
<organism evidence="12 13">
    <name type="scientific">Sistotremastrum suecicum HHB10207 ss-3</name>
    <dbReference type="NCBI Taxonomy" id="1314776"/>
    <lineage>
        <taxon>Eukaryota</taxon>
        <taxon>Fungi</taxon>
        <taxon>Dikarya</taxon>
        <taxon>Basidiomycota</taxon>
        <taxon>Agaricomycotina</taxon>
        <taxon>Agaricomycetes</taxon>
        <taxon>Sistotremastrales</taxon>
        <taxon>Sistotremastraceae</taxon>
        <taxon>Sistotremastrum</taxon>
    </lineage>
</organism>
<evidence type="ECO:0000256" key="4">
    <source>
        <dbReference type="ARBA" id="ARBA00022679"/>
    </source>
</evidence>
<dbReference type="GO" id="GO:0005634">
    <property type="term" value="C:nucleus"/>
    <property type="evidence" value="ECO:0007669"/>
    <property type="project" value="InterPro"/>
</dbReference>
<dbReference type="InterPro" id="IPR050973">
    <property type="entry name" value="H3K9_Histone-Lys_N-MTase"/>
</dbReference>
<proteinExistence type="predicted"/>
<gene>
    <name evidence="12" type="ORF">SISSUDRAFT_1127450</name>
</gene>